<evidence type="ECO:0000313" key="2">
    <source>
        <dbReference type="Proteomes" id="UP001430700"/>
    </source>
</evidence>
<reference evidence="1" key="1">
    <citation type="submission" date="2021-11" db="EMBL/GenBank/DDBJ databases">
        <title>Description of novel Flavobacterium species.</title>
        <authorList>
            <person name="Saticioglu I.B."/>
            <person name="Ay H."/>
            <person name="Altun S."/>
            <person name="Duman M."/>
        </authorList>
    </citation>
    <scope>NUCLEOTIDE SEQUENCE</scope>
    <source>
        <strain evidence="1">F-126</strain>
    </source>
</reference>
<name>A0ABS8LV65_9FLAO</name>
<proteinExistence type="predicted"/>
<accession>A0ABS8LV65</accession>
<dbReference type="Proteomes" id="UP001430700">
    <property type="component" value="Unassembled WGS sequence"/>
</dbReference>
<sequence>MFLKGNEDLYELIKDDFPDEVQQYYLKQLEKIKNTANKTFSEYSDFYSKASILLENKENKEINFINEILTSTTENYWKDTAIDLIIEYLKSN</sequence>
<keyword evidence="2" id="KW-1185">Reference proteome</keyword>
<organism evidence="1 2">
    <name type="scientific">Flavobacterium lipolyticum</name>
    <dbReference type="NCBI Taxonomy" id="2893754"/>
    <lineage>
        <taxon>Bacteria</taxon>
        <taxon>Pseudomonadati</taxon>
        <taxon>Bacteroidota</taxon>
        <taxon>Flavobacteriia</taxon>
        <taxon>Flavobacteriales</taxon>
        <taxon>Flavobacteriaceae</taxon>
        <taxon>Flavobacterium</taxon>
    </lineage>
</organism>
<gene>
    <name evidence="1" type="ORF">LNQ34_01555</name>
</gene>
<evidence type="ECO:0000313" key="1">
    <source>
        <dbReference type="EMBL" id="MCC9016458.1"/>
    </source>
</evidence>
<dbReference type="EMBL" id="JAJJMN010000001">
    <property type="protein sequence ID" value="MCC9016458.1"/>
    <property type="molecule type" value="Genomic_DNA"/>
</dbReference>
<protein>
    <submittedName>
        <fullName evidence="1">Uncharacterized protein</fullName>
    </submittedName>
</protein>
<dbReference type="RefSeq" id="WP_229998443.1">
    <property type="nucleotide sequence ID" value="NZ_JAJJMN010000001.1"/>
</dbReference>
<comment type="caution">
    <text evidence="1">The sequence shown here is derived from an EMBL/GenBank/DDBJ whole genome shotgun (WGS) entry which is preliminary data.</text>
</comment>